<organism evidence="2 3">
    <name type="scientific">Mitosporidium daphniae</name>
    <dbReference type="NCBI Taxonomy" id="1485682"/>
    <lineage>
        <taxon>Eukaryota</taxon>
        <taxon>Fungi</taxon>
        <taxon>Fungi incertae sedis</taxon>
        <taxon>Microsporidia</taxon>
        <taxon>Mitosporidium</taxon>
    </lineage>
</organism>
<dbReference type="GO" id="GO:1990432">
    <property type="term" value="P:siRNA 3'-end processing"/>
    <property type="evidence" value="ECO:0007669"/>
    <property type="project" value="TreeGrafter"/>
</dbReference>
<dbReference type="GO" id="GO:1990431">
    <property type="term" value="P:priRNA 3'-end processing"/>
    <property type="evidence" value="ECO:0007669"/>
    <property type="project" value="TreeGrafter"/>
</dbReference>
<dbReference type="PANTHER" id="PTHR15092:SF22">
    <property type="entry name" value="POLY(A)-SPECIFIC RIBONUCLEASE PNLDC1"/>
    <property type="match status" value="1"/>
</dbReference>
<dbReference type="GO" id="GO:0003723">
    <property type="term" value="F:RNA binding"/>
    <property type="evidence" value="ECO:0007669"/>
    <property type="project" value="TreeGrafter"/>
</dbReference>
<dbReference type="InterPro" id="IPR012337">
    <property type="entry name" value="RNaseH-like_sf"/>
</dbReference>
<sequence length="294" mass="33523">MVGFRKVIDSVIEHKKPIIAHNSMLDIFHLYSQFVDRLPEDVSLGKKMISSVFPTILDTKLISRDPMLLECHLGEMFGLLQTPPLSTVHLKLCYSAEFEQYSYETGESKFHDAGYDSYCTGVVFLKMIKYMHGLESANETALVDDGKICQHALSGDFYYANKLNMMKSGMKHFNLSGPEERKVYLDILQRKHRQAQVKMLALTLILDIPNTSNLVVVTFDQKHDEDKINSIFSPFGSFAIHPLNDAAVILEFQDMDESFARVFDSFNDSESLTVQTYESFTAQTYSPPSKKRRS</sequence>
<comment type="similarity">
    <text evidence="1">Belongs to the CAF1 family.</text>
</comment>
<dbReference type="VEuPathDB" id="MicrosporidiaDB:DI09_137p30"/>
<dbReference type="RefSeq" id="XP_013239204.1">
    <property type="nucleotide sequence ID" value="XM_013383750.1"/>
</dbReference>
<dbReference type="Pfam" id="PF04857">
    <property type="entry name" value="CAF1"/>
    <property type="match status" value="1"/>
</dbReference>
<protein>
    <submittedName>
        <fullName evidence="2">Poly(A)-specific ribonuclease</fullName>
    </submittedName>
</protein>
<gene>
    <name evidence="2" type="ORF">DI09_137p30</name>
</gene>
<dbReference type="GO" id="GO:0000175">
    <property type="term" value="F:3'-5'-RNA exonuclease activity"/>
    <property type="evidence" value="ECO:0007669"/>
    <property type="project" value="TreeGrafter"/>
</dbReference>
<dbReference type="InterPro" id="IPR036397">
    <property type="entry name" value="RNaseH_sf"/>
</dbReference>
<dbReference type="InterPro" id="IPR012677">
    <property type="entry name" value="Nucleotide-bd_a/b_plait_sf"/>
</dbReference>
<accession>A0A098VUH1</accession>
<dbReference type="Gene3D" id="3.30.420.10">
    <property type="entry name" value="Ribonuclease H-like superfamily/Ribonuclease H"/>
    <property type="match status" value="1"/>
</dbReference>
<keyword evidence="3" id="KW-1185">Reference proteome</keyword>
<dbReference type="InterPro" id="IPR006941">
    <property type="entry name" value="RNase_CAF1"/>
</dbReference>
<dbReference type="OrthoDB" id="1432093at2759"/>
<evidence type="ECO:0000313" key="3">
    <source>
        <dbReference type="Proteomes" id="UP000029725"/>
    </source>
</evidence>
<dbReference type="AlphaFoldDB" id="A0A098VUH1"/>
<proteinExistence type="inferred from homology"/>
<dbReference type="GO" id="GO:0005634">
    <property type="term" value="C:nucleus"/>
    <property type="evidence" value="ECO:0007669"/>
    <property type="project" value="TreeGrafter"/>
</dbReference>
<dbReference type="Proteomes" id="UP000029725">
    <property type="component" value="Unassembled WGS sequence"/>
</dbReference>
<dbReference type="SUPFAM" id="SSF53098">
    <property type="entry name" value="Ribonuclease H-like"/>
    <property type="match status" value="1"/>
</dbReference>
<dbReference type="GO" id="GO:0000289">
    <property type="term" value="P:nuclear-transcribed mRNA poly(A) tail shortening"/>
    <property type="evidence" value="ECO:0007669"/>
    <property type="project" value="TreeGrafter"/>
</dbReference>
<dbReference type="HOGENOM" id="CLU_946927_0_0_1"/>
<reference evidence="2 3" key="1">
    <citation type="submission" date="2014-04" db="EMBL/GenBank/DDBJ databases">
        <title>A new species of microsporidia sheds light on the evolution of extreme parasitism.</title>
        <authorList>
            <person name="Haag K.L."/>
            <person name="James T.Y."/>
            <person name="Larsson R."/>
            <person name="Schaer T.M."/>
            <person name="Refardt D."/>
            <person name="Pombert J.-F."/>
            <person name="Ebert D."/>
        </authorList>
    </citation>
    <scope>NUCLEOTIDE SEQUENCE [LARGE SCALE GENOMIC DNA]</scope>
    <source>
        <strain evidence="2 3">UGP3</strain>
        <tissue evidence="2">Spores</tissue>
    </source>
</reference>
<dbReference type="Gene3D" id="3.30.70.330">
    <property type="match status" value="1"/>
</dbReference>
<dbReference type="PANTHER" id="PTHR15092">
    <property type="entry name" value="POLY A -SPECIFIC RIBONUCLEASE/TARGET OF EGR1, MEMBER 1"/>
    <property type="match status" value="1"/>
</dbReference>
<dbReference type="EMBL" id="JMKJ01000041">
    <property type="protein sequence ID" value="KGG52768.1"/>
    <property type="molecule type" value="Genomic_DNA"/>
</dbReference>
<dbReference type="InterPro" id="IPR051181">
    <property type="entry name" value="CAF1_poly(A)_ribonucleases"/>
</dbReference>
<evidence type="ECO:0000256" key="1">
    <source>
        <dbReference type="ARBA" id="ARBA00008372"/>
    </source>
</evidence>
<name>A0A098VUH1_9MICR</name>
<dbReference type="GeneID" id="25258342"/>
<evidence type="ECO:0000313" key="2">
    <source>
        <dbReference type="EMBL" id="KGG52768.1"/>
    </source>
</evidence>
<comment type="caution">
    <text evidence="2">The sequence shown here is derived from an EMBL/GenBank/DDBJ whole genome shotgun (WGS) entry which is preliminary data.</text>
</comment>